<keyword evidence="5" id="KW-0716">Sensory transduction</keyword>
<keyword evidence="9" id="KW-0677">Repeat</keyword>
<sequence length="607" mass="64099">MRLEDDPLLPVELKQDARLHDAAALAAILAGTEAALVSSDGFTAMLHGLAWRDAALWMAACRRALRAETPVAGPGDLRVLGAVPLPGSDTGLIGVIGKRGPGLCAAKLAALRHLAALLPVAPRTHVRGWAPRAYEAARIGSFEWDRATGLLTTSDALCRIFGLPVAPCHPIGVLEALVLPEDMAIRSGASSRADGSAQPDVEYRIRRADDGGLRWVARRSTFLHDAAGQVIGMAGTVQDITEVKLAALRMEVLVDLGDRLRDAMAAAPVLEAAAEALGQALGTERAGYAEQEAGGTVSHVLRDWTMTGTPSIAGHHAVASFLATQQVLQSARVLVVEDVTAMPDLAQDRPAFAALGVRALLVVPLVPSEGGSAVLFAHSMRPRHWSPADVQFARGVADRTHAALARLRAEAAQNLLNHEMGHRLKNTLSTVQAVAAQTLREVMPRGPVEALEQRIHALSTAHETLLPQSRAGASLRLVAERVLQALAQSTGCILKGPEVMLGPRAALSASLLLHELATNALKYGALSVPSGRVEITWMLEGQGSDAELVLEWREIGGPPASLPHRLGFGSKLIRMGLSGGGGTELRYLPTGFEADLRAPLEELQEAG</sequence>
<evidence type="ECO:0000313" key="18">
    <source>
        <dbReference type="Proteomes" id="UP001595593"/>
    </source>
</evidence>
<evidence type="ECO:0000256" key="14">
    <source>
        <dbReference type="ARBA" id="ARBA00023026"/>
    </source>
</evidence>
<accession>A0ABV7FVI5</accession>
<dbReference type="Pfam" id="PF01590">
    <property type="entry name" value="GAF"/>
    <property type="match status" value="1"/>
</dbReference>
<keyword evidence="14" id="KW-0843">Virulence</keyword>
<dbReference type="SMART" id="SM00911">
    <property type="entry name" value="HWE_HK"/>
    <property type="match status" value="1"/>
</dbReference>
<dbReference type="Proteomes" id="UP001595593">
    <property type="component" value="Unassembled WGS sequence"/>
</dbReference>
<keyword evidence="15" id="KW-0675">Receptor</keyword>
<dbReference type="Gene3D" id="3.30.565.10">
    <property type="entry name" value="Histidine kinase-like ATPase, C-terminal domain"/>
    <property type="match status" value="1"/>
</dbReference>
<evidence type="ECO:0000256" key="5">
    <source>
        <dbReference type="ARBA" id="ARBA00022606"/>
    </source>
</evidence>
<evidence type="ECO:0000256" key="9">
    <source>
        <dbReference type="ARBA" id="ARBA00022737"/>
    </source>
</evidence>
<evidence type="ECO:0000256" key="12">
    <source>
        <dbReference type="ARBA" id="ARBA00022840"/>
    </source>
</evidence>
<organism evidence="17 18">
    <name type="scientific">Teichococcus globiformis</name>
    <dbReference type="NCBI Taxonomy" id="2307229"/>
    <lineage>
        <taxon>Bacteria</taxon>
        <taxon>Pseudomonadati</taxon>
        <taxon>Pseudomonadota</taxon>
        <taxon>Alphaproteobacteria</taxon>
        <taxon>Acetobacterales</taxon>
        <taxon>Roseomonadaceae</taxon>
        <taxon>Roseomonas</taxon>
    </lineage>
</organism>
<evidence type="ECO:0000256" key="6">
    <source>
        <dbReference type="ARBA" id="ARBA00022630"/>
    </source>
</evidence>
<dbReference type="Gene3D" id="3.30.450.40">
    <property type="match status" value="1"/>
</dbReference>
<dbReference type="EC" id="2.7.13.3" evidence="2"/>
<dbReference type="InterPro" id="IPR011102">
    <property type="entry name" value="Sig_transdc_His_kinase_HWE"/>
</dbReference>
<keyword evidence="13" id="KW-0157">Chromophore</keyword>
<dbReference type="InterPro" id="IPR000014">
    <property type="entry name" value="PAS"/>
</dbReference>
<evidence type="ECO:0000256" key="2">
    <source>
        <dbReference type="ARBA" id="ARBA00012438"/>
    </source>
</evidence>
<evidence type="ECO:0000256" key="15">
    <source>
        <dbReference type="ARBA" id="ARBA00023170"/>
    </source>
</evidence>
<comment type="catalytic activity">
    <reaction evidence="1">
        <text>ATP + protein L-histidine = ADP + protein N-phospho-L-histidine.</text>
        <dbReference type="EC" id="2.7.13.3"/>
    </reaction>
</comment>
<evidence type="ECO:0000256" key="1">
    <source>
        <dbReference type="ARBA" id="ARBA00000085"/>
    </source>
</evidence>
<evidence type="ECO:0000256" key="13">
    <source>
        <dbReference type="ARBA" id="ARBA00022991"/>
    </source>
</evidence>
<evidence type="ECO:0000256" key="7">
    <source>
        <dbReference type="ARBA" id="ARBA00022643"/>
    </source>
</evidence>
<evidence type="ECO:0000256" key="3">
    <source>
        <dbReference type="ARBA" id="ARBA00022543"/>
    </source>
</evidence>
<dbReference type="Gene3D" id="2.10.70.100">
    <property type="match status" value="1"/>
</dbReference>
<keyword evidence="6" id="KW-0285">Flavoprotein</keyword>
<dbReference type="Gene3D" id="3.30.450.20">
    <property type="entry name" value="PAS domain"/>
    <property type="match status" value="1"/>
</dbReference>
<dbReference type="PROSITE" id="PS50113">
    <property type="entry name" value="PAC"/>
    <property type="match status" value="1"/>
</dbReference>
<keyword evidence="11 17" id="KW-0418">Kinase</keyword>
<dbReference type="SUPFAM" id="SSF55781">
    <property type="entry name" value="GAF domain-like"/>
    <property type="match status" value="1"/>
</dbReference>
<keyword evidence="18" id="KW-1185">Reference proteome</keyword>
<dbReference type="PANTHER" id="PTHR41523:SF8">
    <property type="entry name" value="ETHYLENE RESPONSE SENSOR PROTEIN"/>
    <property type="match status" value="1"/>
</dbReference>
<dbReference type="RefSeq" id="WP_379592751.1">
    <property type="nucleotide sequence ID" value="NZ_JBHRTN010000003.1"/>
</dbReference>
<evidence type="ECO:0000256" key="8">
    <source>
        <dbReference type="ARBA" id="ARBA00022679"/>
    </source>
</evidence>
<dbReference type="GO" id="GO:0004673">
    <property type="term" value="F:protein histidine kinase activity"/>
    <property type="evidence" value="ECO:0007669"/>
    <property type="project" value="UniProtKB-EC"/>
</dbReference>
<keyword evidence="10" id="KW-0547">Nucleotide-binding</keyword>
<reference evidence="18" key="1">
    <citation type="journal article" date="2019" name="Int. J. Syst. Evol. Microbiol.">
        <title>The Global Catalogue of Microorganisms (GCM) 10K type strain sequencing project: providing services to taxonomists for standard genome sequencing and annotation.</title>
        <authorList>
            <consortium name="The Broad Institute Genomics Platform"/>
            <consortium name="The Broad Institute Genome Sequencing Center for Infectious Disease"/>
            <person name="Wu L."/>
            <person name="Ma J."/>
        </authorList>
    </citation>
    <scope>NUCLEOTIDE SEQUENCE [LARGE SCALE GENOMIC DNA]</scope>
    <source>
        <strain evidence="18">KCTC 52094</strain>
    </source>
</reference>
<evidence type="ECO:0000256" key="4">
    <source>
        <dbReference type="ARBA" id="ARBA00022553"/>
    </source>
</evidence>
<dbReference type="InterPro" id="IPR000700">
    <property type="entry name" value="PAS-assoc_C"/>
</dbReference>
<evidence type="ECO:0000256" key="10">
    <source>
        <dbReference type="ARBA" id="ARBA00022741"/>
    </source>
</evidence>
<evidence type="ECO:0000259" key="16">
    <source>
        <dbReference type="PROSITE" id="PS50113"/>
    </source>
</evidence>
<dbReference type="InterPro" id="IPR003018">
    <property type="entry name" value="GAF"/>
</dbReference>
<gene>
    <name evidence="17" type="ORF">ACFOD4_01185</name>
</gene>
<proteinExistence type="predicted"/>
<dbReference type="InterPro" id="IPR001610">
    <property type="entry name" value="PAC"/>
</dbReference>
<dbReference type="InterPro" id="IPR036890">
    <property type="entry name" value="HATPase_C_sf"/>
</dbReference>
<feature type="domain" description="PAC" evidence="16">
    <location>
        <begin position="199"/>
        <end position="252"/>
    </location>
</feature>
<dbReference type="CDD" id="cd00130">
    <property type="entry name" value="PAS"/>
    <property type="match status" value="1"/>
</dbReference>
<dbReference type="InterPro" id="IPR035965">
    <property type="entry name" value="PAS-like_dom_sf"/>
</dbReference>
<dbReference type="InterPro" id="IPR013655">
    <property type="entry name" value="PAS_fold_3"/>
</dbReference>
<protein>
    <recommendedName>
        <fullName evidence="2">histidine kinase</fullName>
        <ecNumber evidence="2">2.7.13.3</ecNumber>
    </recommendedName>
</protein>
<evidence type="ECO:0000313" key="17">
    <source>
        <dbReference type="EMBL" id="MFC3123658.1"/>
    </source>
</evidence>
<dbReference type="NCBIfam" id="TIGR00229">
    <property type="entry name" value="sensory_box"/>
    <property type="match status" value="1"/>
</dbReference>
<dbReference type="Pfam" id="PF07536">
    <property type="entry name" value="HWE_HK"/>
    <property type="match status" value="1"/>
</dbReference>
<keyword evidence="4" id="KW-0597">Phosphoprotein</keyword>
<dbReference type="Pfam" id="PF08447">
    <property type="entry name" value="PAS_3"/>
    <property type="match status" value="1"/>
</dbReference>
<comment type="caution">
    <text evidence="17">The sequence shown here is derived from an EMBL/GenBank/DDBJ whole genome shotgun (WGS) entry which is preliminary data.</text>
</comment>
<dbReference type="InterPro" id="IPR029016">
    <property type="entry name" value="GAF-like_dom_sf"/>
</dbReference>
<dbReference type="SMART" id="SM00086">
    <property type="entry name" value="PAC"/>
    <property type="match status" value="1"/>
</dbReference>
<evidence type="ECO:0000256" key="11">
    <source>
        <dbReference type="ARBA" id="ARBA00022777"/>
    </source>
</evidence>
<keyword evidence="12" id="KW-0067">ATP-binding</keyword>
<keyword evidence="7" id="KW-0288">FMN</keyword>
<dbReference type="EMBL" id="JBHRTN010000003">
    <property type="protein sequence ID" value="MFC3123658.1"/>
    <property type="molecule type" value="Genomic_DNA"/>
</dbReference>
<name>A0ABV7FVI5_9PROT</name>
<dbReference type="PANTHER" id="PTHR41523">
    <property type="entry name" value="TWO-COMPONENT SYSTEM SENSOR PROTEIN"/>
    <property type="match status" value="1"/>
</dbReference>
<keyword evidence="8 17" id="KW-0808">Transferase</keyword>
<keyword evidence="3" id="KW-0600">Photoreceptor protein</keyword>
<dbReference type="SMART" id="SM00065">
    <property type="entry name" value="GAF"/>
    <property type="match status" value="1"/>
</dbReference>
<dbReference type="SUPFAM" id="SSF55785">
    <property type="entry name" value="PYP-like sensor domain (PAS domain)"/>
    <property type="match status" value="1"/>
</dbReference>